<name>A0AA40SRW3_9MICO</name>
<gene>
    <name evidence="5" type="ORF">BKA10_003115</name>
</gene>
<evidence type="ECO:0000259" key="4">
    <source>
        <dbReference type="PROSITE" id="PS01124"/>
    </source>
</evidence>
<evidence type="ECO:0000256" key="2">
    <source>
        <dbReference type="ARBA" id="ARBA00023125"/>
    </source>
</evidence>
<dbReference type="PROSITE" id="PS01124">
    <property type="entry name" value="HTH_ARAC_FAMILY_2"/>
    <property type="match status" value="1"/>
</dbReference>
<keyword evidence="3" id="KW-0804">Transcription</keyword>
<dbReference type="Gene3D" id="1.10.10.60">
    <property type="entry name" value="Homeodomain-like"/>
    <property type="match status" value="1"/>
</dbReference>
<dbReference type="RefSeq" id="WP_183500811.1">
    <property type="nucleotide sequence ID" value="NZ_BAABCO010000003.1"/>
</dbReference>
<sequence>MPETTFPATLPILPFVGFDDYRTAVSHSVVPLDVHTDHPDDFGGQLDSGGSGDIHVFHIHADEHSVHRSEALIARGTCKYYKFSLLLEGQGLIIQDGRETALGAGDMAIYDTDRPYSLVFDDRVRLGIVMFPKELIELPAEAMGQLTARRFAGDAGVGTMVGSYLTQLVQQSDGLGGHLARRLARSAVDLVGSLLEEQASQRPAASGHESITRQVLDYIDDHLSSPDLCPAEIAGAHFISVRHLHALFSIQGTTVSTTIRTRRLERTYDELVNPGYADRSVTTIALSNGFVDPAHFSRTFRGHFGVPPSAVRPAAR</sequence>
<dbReference type="InterPro" id="IPR037923">
    <property type="entry name" value="HTH-like"/>
</dbReference>
<dbReference type="Pfam" id="PF14525">
    <property type="entry name" value="AraC_binding_2"/>
    <property type="match status" value="1"/>
</dbReference>
<dbReference type="GO" id="GO:0043565">
    <property type="term" value="F:sequence-specific DNA binding"/>
    <property type="evidence" value="ECO:0007669"/>
    <property type="project" value="InterPro"/>
</dbReference>
<protein>
    <submittedName>
        <fullName evidence="5">AraC-like DNA-binding protein</fullName>
    </submittedName>
</protein>
<keyword evidence="1" id="KW-0805">Transcription regulation</keyword>
<comment type="caution">
    <text evidence="5">The sequence shown here is derived from an EMBL/GenBank/DDBJ whole genome shotgun (WGS) entry which is preliminary data.</text>
</comment>
<evidence type="ECO:0000256" key="1">
    <source>
        <dbReference type="ARBA" id="ARBA00023015"/>
    </source>
</evidence>
<evidence type="ECO:0000256" key="3">
    <source>
        <dbReference type="ARBA" id="ARBA00023163"/>
    </source>
</evidence>
<dbReference type="SUPFAM" id="SSF51215">
    <property type="entry name" value="Regulatory protein AraC"/>
    <property type="match status" value="1"/>
</dbReference>
<feature type="domain" description="HTH araC/xylS-type" evidence="4">
    <location>
        <begin position="213"/>
        <end position="314"/>
    </location>
</feature>
<reference evidence="5 6" key="1">
    <citation type="submission" date="2020-08" db="EMBL/GenBank/DDBJ databases">
        <title>Sequencing the genomes of 1000 actinobacteria strains.</title>
        <authorList>
            <person name="Klenk H.-P."/>
        </authorList>
    </citation>
    <scope>NUCLEOTIDE SEQUENCE [LARGE SCALE GENOMIC DNA]</scope>
    <source>
        <strain evidence="5 6">DSM 19600</strain>
    </source>
</reference>
<dbReference type="EMBL" id="JACIFH010000001">
    <property type="protein sequence ID" value="MBB4141321.1"/>
    <property type="molecule type" value="Genomic_DNA"/>
</dbReference>
<dbReference type="Proteomes" id="UP000549113">
    <property type="component" value="Unassembled WGS sequence"/>
</dbReference>
<evidence type="ECO:0000313" key="5">
    <source>
        <dbReference type="EMBL" id="MBB4141321.1"/>
    </source>
</evidence>
<dbReference type="InterPro" id="IPR050204">
    <property type="entry name" value="AraC_XylS_family_regulators"/>
</dbReference>
<organism evidence="5 6">
    <name type="scientific">Microbacterium invictum</name>
    <dbReference type="NCBI Taxonomy" id="515415"/>
    <lineage>
        <taxon>Bacteria</taxon>
        <taxon>Bacillati</taxon>
        <taxon>Actinomycetota</taxon>
        <taxon>Actinomycetes</taxon>
        <taxon>Micrococcales</taxon>
        <taxon>Microbacteriaceae</taxon>
        <taxon>Microbacterium</taxon>
    </lineage>
</organism>
<dbReference type="SUPFAM" id="SSF46689">
    <property type="entry name" value="Homeodomain-like"/>
    <property type="match status" value="1"/>
</dbReference>
<dbReference type="InterPro" id="IPR035418">
    <property type="entry name" value="AraC-bd_2"/>
</dbReference>
<dbReference type="SMART" id="SM00342">
    <property type="entry name" value="HTH_ARAC"/>
    <property type="match status" value="1"/>
</dbReference>
<dbReference type="Pfam" id="PF12833">
    <property type="entry name" value="HTH_18"/>
    <property type="match status" value="1"/>
</dbReference>
<dbReference type="InterPro" id="IPR009057">
    <property type="entry name" value="Homeodomain-like_sf"/>
</dbReference>
<dbReference type="GO" id="GO:0003700">
    <property type="term" value="F:DNA-binding transcription factor activity"/>
    <property type="evidence" value="ECO:0007669"/>
    <property type="project" value="InterPro"/>
</dbReference>
<proteinExistence type="predicted"/>
<keyword evidence="2 5" id="KW-0238">DNA-binding</keyword>
<dbReference type="PANTHER" id="PTHR46796">
    <property type="entry name" value="HTH-TYPE TRANSCRIPTIONAL ACTIVATOR RHAS-RELATED"/>
    <property type="match status" value="1"/>
</dbReference>
<dbReference type="AlphaFoldDB" id="A0AA40SRW3"/>
<evidence type="ECO:0000313" key="6">
    <source>
        <dbReference type="Proteomes" id="UP000549113"/>
    </source>
</evidence>
<keyword evidence="6" id="KW-1185">Reference proteome</keyword>
<dbReference type="InterPro" id="IPR018060">
    <property type="entry name" value="HTH_AraC"/>
</dbReference>
<accession>A0AA40SRW3</accession>
<dbReference type="PANTHER" id="PTHR46796:SF6">
    <property type="entry name" value="ARAC SUBFAMILY"/>
    <property type="match status" value="1"/>
</dbReference>